<dbReference type="InterPro" id="IPR015897">
    <property type="entry name" value="CHK_kinase-like"/>
</dbReference>
<feature type="domain" description="CHK kinase-like" evidence="1">
    <location>
        <begin position="154"/>
        <end position="350"/>
    </location>
</feature>
<sequence>KNSLAILNMIARQFESSSHREQTAHEMSGTVVELLSAEECEIVVRNALKLKPEESVEITSYELEKGSNELVGFMGEYFKLRVQICGKHSTYDIKELCCFVKSVPVSNELLRAECERKRFFRKEICAYTAIMPNIQKYATTKLYAECYYARRDLLVLEDLSAAHLGYRHLASDEPYTNRHRKLFLTHLAQLHAGSVAWEEKEGVNIGKQFEDSLFELMLITENEWYVTGAKGLIYLAKNYRKFQTPEIQSLIKDKLFPLLMDVQKYTEPSTKLRNVFLHRDSWDRNIFFKFDANLEPTSCCIVDFQLSRYAPPGLDILFFLYGQTTADERKHHMQEYIDHYFSELQARFKALDLPTDTITKAELLADIHRAHLPALIIMAITKPLTMMPEGLSNKWHAEEQEKFDYYMNTQRDEFFQRIMAMDPTYESKIMWPIEELIAYLLKNRDL</sequence>
<dbReference type="PANTHER" id="PTHR11012">
    <property type="entry name" value="PROTEIN KINASE-LIKE DOMAIN-CONTAINING"/>
    <property type="match status" value="1"/>
</dbReference>
<proteinExistence type="predicted"/>
<dbReference type="Pfam" id="PF02958">
    <property type="entry name" value="EcKL"/>
    <property type="match status" value="1"/>
</dbReference>
<dbReference type="SUPFAM" id="SSF56112">
    <property type="entry name" value="Protein kinase-like (PK-like)"/>
    <property type="match status" value="1"/>
</dbReference>
<protein>
    <submittedName>
        <fullName evidence="3">Choline kinase alpha</fullName>
    </submittedName>
</protein>
<reference evidence="3" key="2">
    <citation type="journal article" date="2015" name="Gigascience">
        <title>Reconstructing a comprehensive transcriptome assembly of a white-pupal translocated strain of the pest fruit fly Bactrocera cucurbitae.</title>
        <authorList>
            <person name="Sim S.B."/>
            <person name="Calla B."/>
            <person name="Hall B."/>
            <person name="DeRego T."/>
            <person name="Geib S.M."/>
        </authorList>
    </citation>
    <scope>NUCLEOTIDE SEQUENCE</scope>
</reference>
<name>A0A0A1WRF2_ZEUCU</name>
<dbReference type="InterPro" id="IPR004119">
    <property type="entry name" value="EcKL"/>
</dbReference>
<dbReference type="EMBL" id="GBXI01003568">
    <property type="protein sequence ID" value="JAD10724.1"/>
    <property type="molecule type" value="Transcribed_RNA"/>
</dbReference>
<organism evidence="3">
    <name type="scientific">Zeugodacus cucurbitae</name>
    <name type="common">Melon fruit fly</name>
    <name type="synonym">Bactrocera cucurbitae</name>
    <dbReference type="NCBI Taxonomy" id="28588"/>
    <lineage>
        <taxon>Eukaryota</taxon>
        <taxon>Metazoa</taxon>
        <taxon>Ecdysozoa</taxon>
        <taxon>Arthropoda</taxon>
        <taxon>Hexapoda</taxon>
        <taxon>Insecta</taxon>
        <taxon>Pterygota</taxon>
        <taxon>Neoptera</taxon>
        <taxon>Endopterygota</taxon>
        <taxon>Diptera</taxon>
        <taxon>Brachycera</taxon>
        <taxon>Muscomorpha</taxon>
        <taxon>Tephritoidea</taxon>
        <taxon>Tephritidae</taxon>
        <taxon>Zeugodacus</taxon>
        <taxon>Zeugodacus</taxon>
    </lineage>
</organism>
<keyword evidence="3" id="KW-0418">Kinase</keyword>
<accession>A0A0A1WRF2</accession>
<dbReference type="GO" id="GO:0016301">
    <property type="term" value="F:kinase activity"/>
    <property type="evidence" value="ECO:0007669"/>
    <property type="project" value="UniProtKB-KW"/>
</dbReference>
<dbReference type="InterPro" id="IPR011009">
    <property type="entry name" value="Kinase-like_dom_sf"/>
</dbReference>
<keyword evidence="3" id="KW-0808">Transferase</keyword>
<evidence type="ECO:0000313" key="4">
    <source>
        <dbReference type="EMBL" id="JAD10724.1"/>
    </source>
</evidence>
<reference evidence="3" key="1">
    <citation type="submission" date="2014-11" db="EMBL/GenBank/DDBJ databases">
        <authorList>
            <person name="Geib S."/>
        </authorList>
    </citation>
    <scope>NUCLEOTIDE SEQUENCE</scope>
</reference>
<dbReference type="EMBL" id="GBXI01013274">
    <property type="protein sequence ID" value="JAD01018.1"/>
    <property type="molecule type" value="Transcribed_RNA"/>
</dbReference>
<evidence type="ECO:0000313" key="3">
    <source>
        <dbReference type="EMBL" id="JAD01018.1"/>
    </source>
</evidence>
<dbReference type="Gene3D" id="3.90.1200.10">
    <property type="match status" value="1"/>
</dbReference>
<evidence type="ECO:0000259" key="1">
    <source>
        <dbReference type="SMART" id="SM00587"/>
    </source>
</evidence>
<dbReference type="EMBL" id="GBXI01016649">
    <property type="protein sequence ID" value="JAC97642.1"/>
    <property type="molecule type" value="Transcribed_RNA"/>
</dbReference>
<dbReference type="PANTHER" id="PTHR11012:SF48">
    <property type="entry name" value="CHK KINASE-LIKE DOMAIN-CONTAINING PROTEIN-RELATED"/>
    <property type="match status" value="1"/>
</dbReference>
<dbReference type="SMART" id="SM00587">
    <property type="entry name" value="CHK"/>
    <property type="match status" value="1"/>
</dbReference>
<gene>
    <name evidence="3" type="primary">Chka_0</name>
    <name evidence="4" type="synonym">Chka_1</name>
    <name evidence="2" type="synonym">Chka_2</name>
    <name evidence="3" type="ORF">g.18385</name>
    <name evidence="2" type="ORF">g.18389</name>
    <name evidence="4" type="ORF">g.18391</name>
</gene>
<dbReference type="AlphaFoldDB" id="A0A0A1WRF2"/>
<feature type="non-terminal residue" evidence="3">
    <location>
        <position position="1"/>
    </location>
</feature>
<evidence type="ECO:0000313" key="2">
    <source>
        <dbReference type="EMBL" id="JAC97642.1"/>
    </source>
</evidence>